<dbReference type="PANTHER" id="PTHR43513">
    <property type="entry name" value="DIHYDROOROTATE DEHYDROGENASE B (NAD(+)), ELECTRON TRANSFER SUBUNIT"/>
    <property type="match status" value="1"/>
</dbReference>
<feature type="binding site" evidence="2">
    <location>
        <position position="238"/>
    </location>
    <ligand>
        <name>[2Fe-2S] cluster</name>
        <dbReference type="ChEBI" id="CHEBI:190135"/>
    </ligand>
</feature>
<dbReference type="GO" id="GO:0006221">
    <property type="term" value="P:pyrimidine nucleotide biosynthetic process"/>
    <property type="evidence" value="ECO:0007669"/>
    <property type="project" value="InterPro"/>
</dbReference>
<dbReference type="InterPro" id="IPR017927">
    <property type="entry name" value="FAD-bd_FR_type"/>
</dbReference>
<dbReference type="SUPFAM" id="SSF63380">
    <property type="entry name" value="Riboflavin synthase domain-like"/>
    <property type="match status" value="1"/>
</dbReference>
<keyword evidence="2" id="KW-0408">Iron</keyword>
<keyword evidence="2" id="KW-0411">Iron-sulfur</keyword>
<dbReference type="InterPro" id="IPR012165">
    <property type="entry name" value="Cyt_c3_hydrogenase_gsu"/>
</dbReference>
<dbReference type="KEGG" id="mbu:Mbur_1329"/>
<dbReference type="PANTHER" id="PTHR43513:SF3">
    <property type="entry name" value="DIHYDROOROTATE DEHYDROGENASE B (NAD(+)), ELECTRON TRANSFER SUBUNIT-RELATED"/>
    <property type="match status" value="1"/>
</dbReference>
<dbReference type="InterPro" id="IPR019480">
    <property type="entry name" value="Dihydroorotate_DH_Fe-S-bd"/>
</dbReference>
<dbReference type="EC" id="1.97.-.-" evidence="4"/>
<reference evidence="5" key="1">
    <citation type="journal article" date="2009" name="ISME J.">
        <title>The genome sequence of the psychrophilic archaeon, Methanococcoides burtonii: the role of genome evolution in cold adaptation.</title>
        <authorList>
            <person name="Allen M.A."/>
            <person name="Lauro F.M."/>
            <person name="Williams T.J."/>
            <person name="Burg D."/>
            <person name="Siddiqui K.S."/>
            <person name="De Francisci D."/>
            <person name="Chong K.W."/>
            <person name="Pilak O."/>
            <person name="Chew H.H."/>
            <person name="De Maere M.Z."/>
            <person name="Ting L."/>
            <person name="Katrib M."/>
            <person name="Ng C."/>
            <person name="Sowers K.R."/>
            <person name="Galperin M.Y."/>
            <person name="Anderson I.J."/>
            <person name="Ivanova N."/>
            <person name="Dalin E."/>
            <person name="Martinez M."/>
            <person name="Lapidus A."/>
            <person name="Hauser L."/>
            <person name="Land M."/>
            <person name="Thomas T."/>
            <person name="Cavicchioli R."/>
        </authorList>
    </citation>
    <scope>NUCLEOTIDE SEQUENCE [LARGE SCALE GENOMIC DNA]</scope>
    <source>
        <strain evidence="5">DSM 6242 / NBRC 107633 / OCM 468 / ACE-M</strain>
    </source>
</reference>
<dbReference type="Gene3D" id="2.40.30.10">
    <property type="entry name" value="Translation factors"/>
    <property type="match status" value="1"/>
</dbReference>
<dbReference type="RefSeq" id="WP_011499392.1">
    <property type="nucleotide sequence ID" value="NC_007955.1"/>
</dbReference>
<dbReference type="GO" id="GO:0050660">
    <property type="term" value="F:flavin adenine dinucleotide binding"/>
    <property type="evidence" value="ECO:0007669"/>
    <property type="project" value="InterPro"/>
</dbReference>
<keyword evidence="1" id="KW-0274">FAD</keyword>
<organism evidence="4 5">
    <name type="scientific">Methanococcoides burtonii (strain DSM 6242 / NBRC 107633 / OCM 468 / ACE-M)</name>
    <dbReference type="NCBI Taxonomy" id="259564"/>
    <lineage>
        <taxon>Archaea</taxon>
        <taxon>Methanobacteriati</taxon>
        <taxon>Methanobacteriota</taxon>
        <taxon>Stenosarchaea group</taxon>
        <taxon>Methanomicrobia</taxon>
        <taxon>Methanosarcinales</taxon>
        <taxon>Methanosarcinaceae</taxon>
        <taxon>Methanococcoides</taxon>
    </lineage>
</organism>
<dbReference type="InterPro" id="IPR050353">
    <property type="entry name" value="PyrK_electron_transfer"/>
</dbReference>
<name>Q12WC9_METBU</name>
<accession>Q12WC9</accession>
<dbReference type="GeneID" id="3997543"/>
<dbReference type="Gene3D" id="3.40.50.80">
    <property type="entry name" value="Nucleotide-binding domain of ferredoxin-NADP reductase (FNR) module"/>
    <property type="match status" value="1"/>
</dbReference>
<comment type="cofactor">
    <cofactor evidence="2">
        <name>[2Fe-2S] cluster</name>
        <dbReference type="ChEBI" id="CHEBI:190135"/>
    </cofactor>
    <text evidence="2">Binds 1 [2Fe-2S] cluster per subunit.</text>
</comment>
<protein>
    <submittedName>
        <fullName evidence="4">Sulfide dehydrogenase (Flavoprotein) subunit SudB</fullName>
        <ecNumber evidence="4">1.97.-.-</ecNumber>
    </submittedName>
</protein>
<feature type="binding site" evidence="2">
    <location>
        <position position="223"/>
    </location>
    <ligand>
        <name>[2Fe-2S] cluster</name>
        <dbReference type="ChEBI" id="CHEBI:190135"/>
    </ligand>
</feature>
<dbReference type="Pfam" id="PF00175">
    <property type="entry name" value="NAD_binding_1"/>
    <property type="match status" value="1"/>
</dbReference>
<dbReference type="Proteomes" id="UP000001979">
    <property type="component" value="Chromosome"/>
</dbReference>
<evidence type="ECO:0000256" key="2">
    <source>
        <dbReference type="PIRSR" id="PIRSR006816-2"/>
    </source>
</evidence>
<dbReference type="InterPro" id="IPR039261">
    <property type="entry name" value="FNR_nucleotide-bd"/>
</dbReference>
<dbReference type="GO" id="GO:0051537">
    <property type="term" value="F:2 iron, 2 sulfur cluster binding"/>
    <property type="evidence" value="ECO:0007669"/>
    <property type="project" value="UniProtKB-KW"/>
</dbReference>
<gene>
    <name evidence="4" type="ordered locus">Mbur_1329</name>
</gene>
<keyword evidence="4" id="KW-0560">Oxidoreductase</keyword>
<dbReference type="CDD" id="cd06219">
    <property type="entry name" value="DHOD_e_trans_like1"/>
    <property type="match status" value="1"/>
</dbReference>
<evidence type="ECO:0000313" key="5">
    <source>
        <dbReference type="Proteomes" id="UP000001979"/>
    </source>
</evidence>
<dbReference type="PIRSF" id="PIRSF006816">
    <property type="entry name" value="Cyc3_hyd_g"/>
    <property type="match status" value="1"/>
</dbReference>
<dbReference type="STRING" id="259564.Mbur_1329"/>
<dbReference type="PROSITE" id="PS51384">
    <property type="entry name" value="FAD_FR"/>
    <property type="match status" value="1"/>
</dbReference>
<dbReference type="GO" id="GO:0016491">
    <property type="term" value="F:oxidoreductase activity"/>
    <property type="evidence" value="ECO:0007669"/>
    <property type="project" value="UniProtKB-KW"/>
</dbReference>
<dbReference type="SUPFAM" id="SSF52343">
    <property type="entry name" value="Ferredoxin reductase-like, C-terminal NADP-linked domain"/>
    <property type="match status" value="1"/>
</dbReference>
<proteinExistence type="predicted"/>
<feature type="binding site" evidence="2">
    <location>
        <position position="226"/>
    </location>
    <ligand>
        <name>[2Fe-2S] cluster</name>
        <dbReference type="ChEBI" id="CHEBI:190135"/>
    </ligand>
</feature>
<dbReference type="NCBIfam" id="NF004862">
    <property type="entry name" value="PRK06222.1"/>
    <property type="match status" value="1"/>
</dbReference>
<dbReference type="Pfam" id="PF10418">
    <property type="entry name" value="DHODB_Fe-S_bind"/>
    <property type="match status" value="1"/>
</dbReference>
<dbReference type="InterPro" id="IPR017938">
    <property type="entry name" value="Riboflavin_synthase-like_b-brl"/>
</dbReference>
<dbReference type="InterPro" id="IPR001433">
    <property type="entry name" value="OxRdtase_FAD/NAD-bd"/>
</dbReference>
<dbReference type="HOGENOM" id="CLU_003827_1_0_2"/>
<keyword evidence="5" id="KW-1185">Reference proteome</keyword>
<dbReference type="OrthoDB" id="35401at2157"/>
<comment type="cofactor">
    <cofactor evidence="1">
        <name>FAD</name>
        <dbReference type="ChEBI" id="CHEBI:57692"/>
    </cofactor>
    <text evidence="1">Binds 1 FAD per subunit.</text>
</comment>
<dbReference type="EMBL" id="CP000300">
    <property type="protein sequence ID" value="ABE52247.1"/>
    <property type="molecule type" value="Genomic_DNA"/>
</dbReference>
<feature type="binding site" evidence="1">
    <location>
        <begin position="63"/>
        <end position="65"/>
    </location>
    <ligand>
        <name>FAD</name>
        <dbReference type="ChEBI" id="CHEBI:57692"/>
    </ligand>
</feature>
<keyword evidence="2" id="KW-0001">2Fe-2S</keyword>
<keyword evidence="1" id="KW-0285">Flavoprotein</keyword>
<dbReference type="AlphaFoldDB" id="Q12WC9"/>
<evidence type="ECO:0000259" key="3">
    <source>
        <dbReference type="PROSITE" id="PS51384"/>
    </source>
</evidence>
<keyword evidence="2" id="KW-0479">Metal-binding</keyword>
<dbReference type="GO" id="GO:0046872">
    <property type="term" value="F:metal ion binding"/>
    <property type="evidence" value="ECO:0007669"/>
    <property type="project" value="UniProtKB-KW"/>
</dbReference>
<sequence length="283" mass="30294">MAYKITEKRQLVPDVHLMNIQAPDVAAAANAGQFIILRIDEAGERIPLTIADYNADEGSVTIIFQEMGKTTKQLAKMSAGEDLLDFVGPLGKESEIEKLGTVVLVGGGVGIAPIYPQAKEYRAAGNKVISIIGARNKDMLILEDEMIAASDEVLVATDDGSKGHHGFVTDLVKQLLDGDEHIDRIVAIGPPIMMRAVAGVTASYDVETLVSLNPIMVDGTGMCGGCRVNVGGEVKFACVDGPEFNAKDVDFNLLMSRLSFYRKEEADAITKSQKGCGDDCKCQ</sequence>
<feature type="domain" description="FAD-binding FR-type" evidence="3">
    <location>
        <begin position="1"/>
        <end position="96"/>
    </location>
</feature>
<evidence type="ECO:0000313" key="4">
    <source>
        <dbReference type="EMBL" id="ABE52247.1"/>
    </source>
</evidence>
<evidence type="ECO:0000256" key="1">
    <source>
        <dbReference type="PIRSR" id="PIRSR006816-1"/>
    </source>
</evidence>